<evidence type="ECO:0000256" key="2">
    <source>
        <dbReference type="ARBA" id="ARBA00023125"/>
    </source>
</evidence>
<dbReference type="HOGENOM" id="CLU_049704_1_1_11"/>
<keyword evidence="1" id="KW-0805">Transcription regulation</keyword>
<gene>
    <name evidence="5" type="ordered locus">MODMU_1881</name>
</gene>
<dbReference type="Proteomes" id="UP000006461">
    <property type="component" value="Chromosome"/>
</dbReference>
<dbReference type="GO" id="GO:0003700">
    <property type="term" value="F:DNA-binding transcription factor activity"/>
    <property type="evidence" value="ECO:0007669"/>
    <property type="project" value="InterPro"/>
</dbReference>
<accession>I4EVA5</accession>
<evidence type="ECO:0000313" key="5">
    <source>
        <dbReference type="EMBL" id="CCH87318.1"/>
    </source>
</evidence>
<dbReference type="PATRIC" id="fig|477641.3.peg.1776"/>
<dbReference type="PANTHER" id="PTHR46796:SF6">
    <property type="entry name" value="ARAC SUBFAMILY"/>
    <property type="match status" value="1"/>
</dbReference>
<dbReference type="Gene3D" id="1.10.10.60">
    <property type="entry name" value="Homeodomain-like"/>
    <property type="match status" value="1"/>
</dbReference>
<name>I4EVA5_MODI5</name>
<organism evidence="5 6">
    <name type="scientific">Modestobacter italicus (strain DSM 44449 / CECT 9708 / BC 501)</name>
    <dbReference type="NCBI Taxonomy" id="2732864"/>
    <lineage>
        <taxon>Bacteria</taxon>
        <taxon>Bacillati</taxon>
        <taxon>Actinomycetota</taxon>
        <taxon>Actinomycetes</taxon>
        <taxon>Geodermatophilales</taxon>
        <taxon>Geodermatophilaceae</taxon>
        <taxon>Modestobacter</taxon>
    </lineage>
</organism>
<dbReference type="KEGG" id="mmar:MODMU_1881"/>
<dbReference type="EMBL" id="FO203431">
    <property type="protein sequence ID" value="CCH87318.1"/>
    <property type="molecule type" value="Genomic_DNA"/>
</dbReference>
<proteinExistence type="predicted"/>
<dbReference type="PROSITE" id="PS01124">
    <property type="entry name" value="HTH_ARAC_FAMILY_2"/>
    <property type="match status" value="1"/>
</dbReference>
<dbReference type="InterPro" id="IPR020449">
    <property type="entry name" value="Tscrpt_reg_AraC-type_HTH"/>
</dbReference>
<dbReference type="PRINTS" id="PR00032">
    <property type="entry name" value="HTHARAC"/>
</dbReference>
<dbReference type="eggNOG" id="COG2207">
    <property type="taxonomic scope" value="Bacteria"/>
</dbReference>
<evidence type="ECO:0000313" key="6">
    <source>
        <dbReference type="Proteomes" id="UP000006461"/>
    </source>
</evidence>
<dbReference type="SUPFAM" id="SSF46689">
    <property type="entry name" value="Homeodomain-like"/>
    <property type="match status" value="1"/>
</dbReference>
<keyword evidence="2" id="KW-0238">DNA-binding</keyword>
<evidence type="ECO:0000259" key="4">
    <source>
        <dbReference type="PROSITE" id="PS01124"/>
    </source>
</evidence>
<protein>
    <submittedName>
        <fullName evidence="5">Transcriptional regulator, AraC family</fullName>
    </submittedName>
</protein>
<dbReference type="STRING" id="477641.MODMU_1881"/>
<dbReference type="InterPro" id="IPR018060">
    <property type="entry name" value="HTH_AraC"/>
</dbReference>
<keyword evidence="3" id="KW-0804">Transcription</keyword>
<dbReference type="PROSITE" id="PS00041">
    <property type="entry name" value="HTH_ARAC_FAMILY_1"/>
    <property type="match status" value="1"/>
</dbReference>
<feature type="domain" description="HTH araC/xylS-type" evidence="4">
    <location>
        <begin position="201"/>
        <end position="306"/>
    </location>
</feature>
<dbReference type="SMART" id="SM00342">
    <property type="entry name" value="HTH_ARAC"/>
    <property type="match status" value="1"/>
</dbReference>
<dbReference type="AlphaFoldDB" id="I4EVA5"/>
<dbReference type="PANTHER" id="PTHR46796">
    <property type="entry name" value="HTH-TYPE TRANSCRIPTIONAL ACTIVATOR RHAS-RELATED"/>
    <property type="match status" value="1"/>
</dbReference>
<dbReference type="InterPro" id="IPR035418">
    <property type="entry name" value="AraC-bd_2"/>
</dbReference>
<dbReference type="InterPro" id="IPR018062">
    <property type="entry name" value="HTH_AraC-typ_CS"/>
</dbReference>
<dbReference type="Pfam" id="PF12833">
    <property type="entry name" value="HTH_18"/>
    <property type="match status" value="1"/>
</dbReference>
<evidence type="ECO:0000256" key="1">
    <source>
        <dbReference type="ARBA" id="ARBA00023015"/>
    </source>
</evidence>
<evidence type="ECO:0000256" key="3">
    <source>
        <dbReference type="ARBA" id="ARBA00023163"/>
    </source>
</evidence>
<dbReference type="OMA" id="DHARCRV"/>
<dbReference type="GO" id="GO:0043565">
    <property type="term" value="F:sequence-specific DNA binding"/>
    <property type="evidence" value="ECO:0007669"/>
    <property type="project" value="InterPro"/>
</dbReference>
<dbReference type="InterPro" id="IPR009057">
    <property type="entry name" value="Homeodomain-like_sf"/>
</dbReference>
<keyword evidence="6" id="KW-1185">Reference proteome</keyword>
<dbReference type="Pfam" id="PF14525">
    <property type="entry name" value="AraC_binding_2"/>
    <property type="match status" value="1"/>
</dbReference>
<sequence length="318" mass="35533">MGQPATTDRLDVWQDIIRENFVALDIVADRRASFRGRVRSTELGHLHVASVRSGPQSCTRTPQLARADDAEYLQVGLLTRGAAVVQQDDREAVLTPGDFAVYETDRAFCWRLQQDWELLVLTWPRDCVPLGGPASRALTARRLRGGDGLGAIVGRMLRDLVVSPPALSVEGEVRLGAEVLDLVTTVAQEEVRPSAPPRSADDLLRRIDDHILQRLGDPDLTPTGIAAAHFISTRHLHRLFALRQSTVSRHVQHLRLERARLELRHPTCRDRSITDIAWRWGFADLATFSRAFRAAYGTTPSRYRTADRHPAAAPSRSR</sequence>
<dbReference type="InterPro" id="IPR050204">
    <property type="entry name" value="AraC_XylS_family_regulators"/>
</dbReference>
<reference evidence="5 6" key="1">
    <citation type="journal article" date="2012" name="J. Bacteriol.">
        <title>Genome Sequence of Radiation-Resistant Modestobacter marinus Strain BC501, a Representative Actinobacterium That Thrives on Calcareous Stone Surfaces.</title>
        <authorList>
            <person name="Normand P."/>
            <person name="Gury J."/>
            <person name="Pujic P."/>
            <person name="Chouaia B."/>
            <person name="Crotti E."/>
            <person name="Brusetti L."/>
            <person name="Daffonchio D."/>
            <person name="Vacherie B."/>
            <person name="Barbe V."/>
            <person name="Medigue C."/>
            <person name="Calteau A."/>
            <person name="Ghodhbane-Gtari F."/>
            <person name="Essoussi I."/>
            <person name="Nouioui I."/>
            <person name="Abbassi-Ghozzi I."/>
            <person name="Gtari M."/>
        </authorList>
    </citation>
    <scope>NUCLEOTIDE SEQUENCE [LARGE SCALE GENOMIC DNA]</scope>
    <source>
        <strain evidence="6">BC 501</strain>
    </source>
</reference>